<dbReference type="Proteomes" id="UP000271426">
    <property type="component" value="Chromosome"/>
</dbReference>
<dbReference type="KEGG" id="cpso:CPPEL_02905"/>
<keyword evidence="3" id="KW-1185">Reference proteome</keyword>
<organism evidence="2 3">
    <name type="scientific">Corynebacterium pseudopelargi</name>
    <dbReference type="NCBI Taxonomy" id="2080757"/>
    <lineage>
        <taxon>Bacteria</taxon>
        <taxon>Bacillati</taxon>
        <taxon>Actinomycetota</taxon>
        <taxon>Actinomycetes</taxon>
        <taxon>Mycobacteriales</taxon>
        <taxon>Corynebacteriaceae</taxon>
        <taxon>Corynebacterium</taxon>
    </lineage>
</organism>
<name>A0A3G6ISU6_9CORY</name>
<dbReference type="AlphaFoldDB" id="A0A3G6ISU6"/>
<evidence type="ECO:0000313" key="2">
    <source>
        <dbReference type="EMBL" id="AZA08712.1"/>
    </source>
</evidence>
<sequence length="199" mass="22656">MQLNEQEARQLIRTSIALHQELEHKKHSPPPQKEKIGHTPPHPGPRTPGGRLTDISIDLATNLAELIRDLAHRVTPGRELPAEAIPLLRWLQFNLQAAMQQDFIQDVLDEIEQQRKQLTGLLQPAEPATQSAKTFNTATAVLQVLQMHGHLKTREDLRNWANRGYISRVKDRQGRSLYCAAEAIQHIEHQRCTAKHLID</sequence>
<proteinExistence type="predicted"/>
<protein>
    <submittedName>
        <fullName evidence="2">Uncharacterized protein</fullName>
    </submittedName>
</protein>
<feature type="region of interest" description="Disordered" evidence="1">
    <location>
        <begin position="21"/>
        <end position="52"/>
    </location>
</feature>
<gene>
    <name evidence="2" type="ORF">CPPEL_02905</name>
</gene>
<reference evidence="2 3" key="1">
    <citation type="submission" date="2018-11" db="EMBL/GenBank/DDBJ databases">
        <authorList>
            <person name="Kleinhagauer T."/>
            <person name="Glaeser S.P."/>
            <person name="Spergser J."/>
            <person name="Ruckert C."/>
            <person name="Kaempfer P."/>
            <person name="Busse H.-J."/>
        </authorList>
    </citation>
    <scope>NUCLEOTIDE SEQUENCE [LARGE SCALE GENOMIC DNA]</scope>
    <source>
        <strain evidence="2 3">812CH</strain>
    </source>
</reference>
<accession>A0A3G6ISU6</accession>
<dbReference type="RefSeq" id="WP_123959725.1">
    <property type="nucleotide sequence ID" value="NZ_CP033898.1"/>
</dbReference>
<evidence type="ECO:0000256" key="1">
    <source>
        <dbReference type="SAM" id="MobiDB-lite"/>
    </source>
</evidence>
<dbReference type="EMBL" id="CP033898">
    <property type="protein sequence ID" value="AZA08712.1"/>
    <property type="molecule type" value="Genomic_DNA"/>
</dbReference>
<evidence type="ECO:0000313" key="3">
    <source>
        <dbReference type="Proteomes" id="UP000271426"/>
    </source>
</evidence>